<feature type="domain" description="EGF-like" evidence="8">
    <location>
        <begin position="539"/>
        <end position="579"/>
    </location>
</feature>
<feature type="disulfide bond" evidence="6">
    <location>
        <begin position="648"/>
        <end position="657"/>
    </location>
</feature>
<dbReference type="Pfam" id="PF00008">
    <property type="entry name" value="EGF"/>
    <property type="match status" value="7"/>
</dbReference>
<dbReference type="PROSITE" id="PS50026">
    <property type="entry name" value="EGF_3"/>
    <property type="match status" value="9"/>
</dbReference>
<gene>
    <name evidence="9" type="ORF">BSL78_11725</name>
</gene>
<feature type="disulfide bond" evidence="6">
    <location>
        <begin position="610"/>
        <end position="619"/>
    </location>
</feature>
<feature type="compositionally biased region" description="Polar residues" evidence="7">
    <location>
        <begin position="854"/>
        <end position="877"/>
    </location>
</feature>
<proteinExistence type="predicted"/>
<accession>A0A2G8KTS1</accession>
<reference evidence="9 10" key="1">
    <citation type="journal article" date="2017" name="PLoS Biol.">
        <title>The sea cucumber genome provides insights into morphological evolution and visceral regeneration.</title>
        <authorList>
            <person name="Zhang X."/>
            <person name="Sun L."/>
            <person name="Yuan J."/>
            <person name="Sun Y."/>
            <person name="Gao Y."/>
            <person name="Zhang L."/>
            <person name="Li S."/>
            <person name="Dai H."/>
            <person name="Hamel J.F."/>
            <person name="Liu C."/>
            <person name="Yu Y."/>
            <person name="Liu S."/>
            <person name="Lin W."/>
            <person name="Guo K."/>
            <person name="Jin S."/>
            <person name="Xu P."/>
            <person name="Storey K.B."/>
            <person name="Huan P."/>
            <person name="Zhang T."/>
            <person name="Zhou Y."/>
            <person name="Zhang J."/>
            <person name="Lin C."/>
            <person name="Li X."/>
            <person name="Xing L."/>
            <person name="Huo D."/>
            <person name="Sun M."/>
            <person name="Wang L."/>
            <person name="Mercier A."/>
            <person name="Li F."/>
            <person name="Yang H."/>
            <person name="Xiang J."/>
        </authorList>
    </citation>
    <scope>NUCLEOTIDE SEQUENCE [LARGE SCALE GENOMIC DNA]</scope>
    <source>
        <strain evidence="9">Shaxun</strain>
        <tissue evidence="9">Muscle</tissue>
    </source>
</reference>
<feature type="domain" description="EGF-like" evidence="8">
    <location>
        <begin position="381"/>
        <end position="418"/>
    </location>
</feature>
<keyword evidence="1 6" id="KW-0245">EGF-like domain</keyword>
<dbReference type="OrthoDB" id="430340at2759"/>
<dbReference type="SUPFAM" id="SSF57196">
    <property type="entry name" value="EGF/Laminin"/>
    <property type="match status" value="9"/>
</dbReference>
<organism evidence="9 10">
    <name type="scientific">Stichopus japonicus</name>
    <name type="common">Sea cucumber</name>
    <dbReference type="NCBI Taxonomy" id="307972"/>
    <lineage>
        <taxon>Eukaryota</taxon>
        <taxon>Metazoa</taxon>
        <taxon>Echinodermata</taxon>
        <taxon>Eleutherozoa</taxon>
        <taxon>Echinozoa</taxon>
        <taxon>Holothuroidea</taxon>
        <taxon>Aspidochirotacea</taxon>
        <taxon>Aspidochirotida</taxon>
        <taxon>Stichopodidae</taxon>
        <taxon>Apostichopus</taxon>
    </lineage>
</organism>
<evidence type="ECO:0000259" key="8">
    <source>
        <dbReference type="PROSITE" id="PS50026"/>
    </source>
</evidence>
<keyword evidence="10" id="KW-1185">Reference proteome</keyword>
<feature type="disulfide bond" evidence="6">
    <location>
        <begin position="408"/>
        <end position="417"/>
    </location>
</feature>
<sequence>MKVSPSDNYINADLCFIYDGQSLCEPINPCQNGGQCIPISESVFFCFCQDTGYFGPLCEQSLTELECPNNEPFVDCLLDPCVTDTCLLYPDAVCGHNVCGECRSEFTLDGVLVDCEGGCPDNLPAVACVVDPCDTASCPGRTDATCRPNYCGRCSAEFYDANDNLVDCSCPADEEATLCPPDQCDRFSCVSNPGAECRSNACGGCNVAFFQGGTEVLECRQSDCLLDVTRFDCPFDPCDGATCPADPSATCITNYCGGCSAEFYSSAGERVQCGGSNCPIDSFVECMLDPCQVTSCSDYPDAVCQATNCGMCAASYREESGREVNCNLEYHCQQDGRTFSTGDNFISQCRHCVCLMGTVLCSDVLIEGCDVDATQAPTTPAMDPCDLQPCLNGGTCRSGLFSLYACVCPPGYVGETCNIRVQIDPCRPSPCLNGGTCSPDGNSFTCACPVQFIGATCDRANLCVPSPCLNGGSCVLTESGFPICLCLDGYSGVLCNVREDPCRPDPCQNEAICLDIPANQRPYLCVCLMGFFGNECQLTRSVCENLPCRNGGTCNQFISDGIRFFSCDCPDGYTGPTCEETDDPCSPDNDPCVNGGLCIAISDSQSICVCGMMYMGPTCDTLIDPCLSLTCLNRGRCGVEDGLATCACEEGFSGTNCEILDFVCQVNPCFNQGTCVPDSSDPRGYICDCLDNFEGDQCQTFTTRSRTADGGFEIVFEWLDKKTPKHRKKDVVLAFPILAARTASVSSRTLTRRRLSAFVASDTPEGSAISSWTPVKVPLAKTEVPACRWERLSTVTAQSRTWERGVKAESYVNPTPALTEVHARREMRTLSAVSALRVWLATGVTCCPPPVSVTRASTETASPSRQGSPASATTVTPGTHAKIETSVPAQKISPFPLCPVHHSTKFSGTSPIAAATKFLQVSNLEVTSPSEGVSSMSPSPPEVMWWGAVRLTSS</sequence>
<dbReference type="SMART" id="SM00181">
    <property type="entry name" value="EGF"/>
    <property type="match status" value="10"/>
</dbReference>
<dbReference type="SMART" id="SM00179">
    <property type="entry name" value="EGF_CA"/>
    <property type="match status" value="8"/>
</dbReference>
<feature type="domain" description="EGF-like" evidence="8">
    <location>
        <begin position="20"/>
        <end position="59"/>
    </location>
</feature>
<dbReference type="GO" id="GO:0005886">
    <property type="term" value="C:plasma membrane"/>
    <property type="evidence" value="ECO:0007669"/>
    <property type="project" value="TreeGrafter"/>
</dbReference>
<dbReference type="InterPro" id="IPR001881">
    <property type="entry name" value="EGF-like_Ca-bd_dom"/>
</dbReference>
<evidence type="ECO:0000256" key="5">
    <source>
        <dbReference type="ARBA" id="ARBA00023180"/>
    </source>
</evidence>
<feature type="disulfide bond" evidence="6">
    <location>
        <begin position="527"/>
        <end position="536"/>
    </location>
</feature>
<dbReference type="CDD" id="cd00054">
    <property type="entry name" value="EGF_CA"/>
    <property type="match status" value="3"/>
</dbReference>
<keyword evidence="4 6" id="KW-1015">Disulfide bond</keyword>
<evidence type="ECO:0000256" key="4">
    <source>
        <dbReference type="ARBA" id="ARBA00023157"/>
    </source>
</evidence>
<dbReference type="Gene3D" id="2.10.70.10">
    <property type="entry name" value="Complement Module, domain 1"/>
    <property type="match status" value="1"/>
</dbReference>
<evidence type="ECO:0000313" key="10">
    <source>
        <dbReference type="Proteomes" id="UP000230750"/>
    </source>
</evidence>
<dbReference type="InterPro" id="IPR000742">
    <property type="entry name" value="EGF"/>
</dbReference>
<feature type="disulfide bond" evidence="6">
    <location>
        <begin position="486"/>
        <end position="495"/>
    </location>
</feature>
<feature type="domain" description="EGF-like" evidence="8">
    <location>
        <begin position="422"/>
        <end position="458"/>
    </location>
</feature>
<dbReference type="GO" id="GO:0005509">
    <property type="term" value="F:calcium ion binding"/>
    <property type="evidence" value="ECO:0007669"/>
    <property type="project" value="InterPro"/>
</dbReference>
<feature type="disulfide bond" evidence="6">
    <location>
        <begin position="689"/>
        <end position="698"/>
    </location>
</feature>
<dbReference type="EMBL" id="MRZV01000375">
    <property type="protein sequence ID" value="PIK51403.1"/>
    <property type="molecule type" value="Genomic_DNA"/>
</dbReference>
<feature type="domain" description="EGF-like" evidence="8">
    <location>
        <begin position="459"/>
        <end position="496"/>
    </location>
</feature>
<evidence type="ECO:0000256" key="7">
    <source>
        <dbReference type="SAM" id="MobiDB-lite"/>
    </source>
</evidence>
<dbReference type="Gene3D" id="2.10.25.10">
    <property type="entry name" value="Laminin"/>
    <property type="match status" value="9"/>
</dbReference>
<evidence type="ECO:0000313" key="9">
    <source>
        <dbReference type="EMBL" id="PIK51403.1"/>
    </source>
</evidence>
<dbReference type="FunFam" id="2.10.25.10:FF:000185">
    <property type="entry name" value="basement membrane-specific heparan sulfate proteoglycan core protein-like"/>
    <property type="match status" value="1"/>
</dbReference>
<dbReference type="PROSITE" id="PS00022">
    <property type="entry name" value="EGF_1"/>
    <property type="match status" value="8"/>
</dbReference>
<dbReference type="GO" id="GO:0032991">
    <property type="term" value="C:protein-containing complex"/>
    <property type="evidence" value="ECO:0007669"/>
    <property type="project" value="TreeGrafter"/>
</dbReference>
<keyword evidence="5" id="KW-0325">Glycoprotein</keyword>
<feature type="disulfide bond" evidence="6">
    <location>
        <begin position="569"/>
        <end position="578"/>
    </location>
</feature>
<dbReference type="GO" id="GO:0045197">
    <property type="term" value="P:establishment or maintenance of epithelial cell apical/basal polarity"/>
    <property type="evidence" value="ECO:0007669"/>
    <property type="project" value="TreeGrafter"/>
</dbReference>
<dbReference type="AlphaFoldDB" id="A0A2G8KTS1"/>
<name>A0A2G8KTS1_STIJA</name>
<dbReference type="PANTHER" id="PTHR24049">
    <property type="entry name" value="CRUMBS FAMILY MEMBER"/>
    <property type="match status" value="1"/>
</dbReference>
<evidence type="ECO:0000256" key="3">
    <source>
        <dbReference type="ARBA" id="ARBA00022737"/>
    </source>
</evidence>
<feature type="domain" description="EGF-like" evidence="8">
    <location>
        <begin position="581"/>
        <end position="620"/>
    </location>
</feature>
<evidence type="ECO:0000256" key="2">
    <source>
        <dbReference type="ARBA" id="ARBA00022729"/>
    </source>
</evidence>
<dbReference type="FunFam" id="2.10.25.10:FF:000321">
    <property type="entry name" value="Protein delta homolog 1"/>
    <property type="match status" value="1"/>
</dbReference>
<keyword evidence="3" id="KW-0677">Repeat</keyword>
<protein>
    <recommendedName>
        <fullName evidence="8">EGF-like domain-containing protein</fullName>
    </recommendedName>
</protein>
<feature type="domain" description="EGF-like" evidence="8">
    <location>
        <begin position="498"/>
        <end position="537"/>
    </location>
</feature>
<dbReference type="Proteomes" id="UP000230750">
    <property type="component" value="Unassembled WGS sequence"/>
</dbReference>
<feature type="disulfide bond" evidence="6">
    <location>
        <begin position="448"/>
        <end position="457"/>
    </location>
</feature>
<keyword evidence="2" id="KW-0732">Signal</keyword>
<evidence type="ECO:0000256" key="1">
    <source>
        <dbReference type="ARBA" id="ARBA00022536"/>
    </source>
</evidence>
<feature type="domain" description="EGF-like" evidence="8">
    <location>
        <begin position="660"/>
        <end position="699"/>
    </location>
</feature>
<comment type="caution">
    <text evidence="6">Lacks conserved residue(s) required for the propagation of feature annotation.</text>
</comment>
<evidence type="ECO:0000256" key="6">
    <source>
        <dbReference type="PROSITE-ProRule" id="PRU00076"/>
    </source>
</evidence>
<feature type="region of interest" description="Disordered" evidence="7">
    <location>
        <begin position="854"/>
        <end position="879"/>
    </location>
</feature>
<dbReference type="STRING" id="307972.A0A2G8KTS1"/>
<dbReference type="InterPro" id="IPR051022">
    <property type="entry name" value="Notch_Cell-Fate_Det"/>
</dbReference>
<dbReference type="PANTHER" id="PTHR24049:SF22">
    <property type="entry name" value="DROSOPHILA CRUMBS HOMOLOG"/>
    <property type="match status" value="1"/>
</dbReference>
<dbReference type="GO" id="GO:0007157">
    <property type="term" value="P:heterophilic cell-cell adhesion via plasma membrane cell adhesion molecules"/>
    <property type="evidence" value="ECO:0007669"/>
    <property type="project" value="TreeGrafter"/>
</dbReference>
<feature type="domain" description="EGF-like" evidence="8">
    <location>
        <begin position="622"/>
        <end position="658"/>
    </location>
</feature>
<comment type="caution">
    <text evidence="9">The sequence shown here is derived from an EMBL/GenBank/DDBJ whole genome shotgun (WGS) entry which is preliminary data.</text>
</comment>
<dbReference type="PROSITE" id="PS01186">
    <property type="entry name" value="EGF_2"/>
    <property type="match status" value="5"/>
</dbReference>